<comment type="subcellular location">
    <subcellularLocation>
        <location evidence="1">Membrane</location>
        <topology evidence="1">Multi-pass membrane protein</topology>
    </subcellularLocation>
</comment>
<accession>A0A1I4HHD9</accession>
<dbReference type="GO" id="GO:0015205">
    <property type="term" value="F:nucleobase transmembrane transporter activity"/>
    <property type="evidence" value="ECO:0007669"/>
    <property type="project" value="UniProtKB-ARBA"/>
</dbReference>
<feature type="transmembrane region" description="Helical" evidence="5">
    <location>
        <begin position="190"/>
        <end position="208"/>
    </location>
</feature>
<dbReference type="OrthoDB" id="9805749at2"/>
<dbReference type="InterPro" id="IPR006043">
    <property type="entry name" value="NCS2"/>
</dbReference>
<keyword evidence="7" id="KW-1185">Reference proteome</keyword>
<feature type="transmembrane region" description="Helical" evidence="5">
    <location>
        <begin position="162"/>
        <end position="184"/>
    </location>
</feature>
<reference evidence="6 7" key="1">
    <citation type="submission" date="2016-10" db="EMBL/GenBank/DDBJ databases">
        <authorList>
            <person name="de Groot N.N."/>
        </authorList>
    </citation>
    <scope>NUCLEOTIDE SEQUENCE [LARGE SCALE GENOMIC DNA]</scope>
    <source>
        <strain evidence="6 7">ATCC 51327</strain>
    </source>
</reference>
<sequence length="482" mass="50764">MSNLRVDSSVLKNLGGDLNLHGNITINEQVYEMAYTLDDKPKPFSKAVGLGMQHVLTMFGSTITVPLLLAPALGMSGIQVATLIASAMLCAGIATFLQVNFGTRLPIIQGVSFSFLGPFFAIIAATSGGANSMQYIAGAIITGAIVEIFIGFSGLMGKIQQYISPVVIGPVIALIGLTLYASGAPTAGENWLLSGIVIVCIFLFSLVLGPKNTLFALFPVLLSVILAYLVALVLTYLGIFTPDSAGYVSFETLKASPWFRSPADIILPWGVPKFKFSFFLIILAGYLASAIESYGDYQAMNKACQGPELTSEKVSKGIGFEGVGCLITGLLGGFASTSYTENIGVVGLTRVASRYVVNIGVVVLIILGIVGKFGGLISSIPMPIVGGLYISMFGLIAAIGLSHTADCDLNSQRNLMIIGFVLFMGLSLPVYFTNSPLEFERFSWLADIINTIGSTGIAVGAISGLILDNLIPGTDEERGINA</sequence>
<evidence type="ECO:0000256" key="1">
    <source>
        <dbReference type="ARBA" id="ARBA00004141"/>
    </source>
</evidence>
<evidence type="ECO:0000256" key="3">
    <source>
        <dbReference type="ARBA" id="ARBA00022989"/>
    </source>
</evidence>
<dbReference type="EMBL" id="FOTI01000011">
    <property type="protein sequence ID" value="SFL41602.1"/>
    <property type="molecule type" value="Genomic_DNA"/>
</dbReference>
<dbReference type="RefSeq" id="WP_089860800.1">
    <property type="nucleotide sequence ID" value="NZ_FOTI01000011.1"/>
</dbReference>
<keyword evidence="3 5" id="KW-1133">Transmembrane helix</keyword>
<dbReference type="Proteomes" id="UP000199006">
    <property type="component" value="Unassembled WGS sequence"/>
</dbReference>
<keyword evidence="2 5" id="KW-0812">Transmembrane</keyword>
<dbReference type="AlphaFoldDB" id="A0A1I4HHD9"/>
<feature type="transmembrane region" description="Helical" evidence="5">
    <location>
        <begin position="111"/>
        <end position="129"/>
    </location>
</feature>
<feature type="transmembrane region" description="Helical" evidence="5">
    <location>
        <begin position="80"/>
        <end position="99"/>
    </location>
</feature>
<organism evidence="6 7">
    <name type="scientific">Halanaerobium salsuginis</name>
    <dbReference type="NCBI Taxonomy" id="29563"/>
    <lineage>
        <taxon>Bacteria</taxon>
        <taxon>Bacillati</taxon>
        <taxon>Bacillota</taxon>
        <taxon>Clostridia</taxon>
        <taxon>Halanaerobiales</taxon>
        <taxon>Halanaerobiaceae</taxon>
        <taxon>Halanaerobium</taxon>
    </lineage>
</organism>
<feature type="transmembrane region" description="Helical" evidence="5">
    <location>
        <begin position="384"/>
        <end position="403"/>
    </location>
</feature>
<dbReference type="NCBIfam" id="NF037981">
    <property type="entry name" value="NCS2_1"/>
    <property type="match status" value="1"/>
</dbReference>
<feature type="transmembrane region" description="Helical" evidence="5">
    <location>
        <begin position="215"/>
        <end position="239"/>
    </location>
</feature>
<gene>
    <name evidence="6" type="ORF">SAMN02983006_01093</name>
</gene>
<evidence type="ECO:0000256" key="4">
    <source>
        <dbReference type="ARBA" id="ARBA00023136"/>
    </source>
</evidence>
<feature type="transmembrane region" description="Helical" evidence="5">
    <location>
        <begin position="355"/>
        <end position="377"/>
    </location>
</feature>
<dbReference type="Pfam" id="PF00860">
    <property type="entry name" value="Xan_ur_permease"/>
    <property type="match status" value="1"/>
</dbReference>
<evidence type="ECO:0000256" key="5">
    <source>
        <dbReference type="SAM" id="Phobius"/>
    </source>
</evidence>
<keyword evidence="4 5" id="KW-0472">Membrane</keyword>
<proteinExistence type="predicted"/>
<feature type="transmembrane region" description="Helical" evidence="5">
    <location>
        <begin position="415"/>
        <end position="432"/>
    </location>
</feature>
<dbReference type="PANTHER" id="PTHR11119">
    <property type="entry name" value="XANTHINE-URACIL / VITAMIN C PERMEASE FAMILY MEMBER"/>
    <property type="match status" value="1"/>
</dbReference>
<protein>
    <submittedName>
        <fullName evidence="6">Uracil-xanthine permease</fullName>
    </submittedName>
</protein>
<feature type="transmembrane region" description="Helical" evidence="5">
    <location>
        <begin position="276"/>
        <end position="297"/>
    </location>
</feature>
<feature type="transmembrane region" description="Helical" evidence="5">
    <location>
        <begin position="444"/>
        <end position="467"/>
    </location>
</feature>
<feature type="transmembrane region" description="Helical" evidence="5">
    <location>
        <begin position="55"/>
        <end position="74"/>
    </location>
</feature>
<dbReference type="GO" id="GO:0016020">
    <property type="term" value="C:membrane"/>
    <property type="evidence" value="ECO:0007669"/>
    <property type="project" value="UniProtKB-SubCell"/>
</dbReference>
<feature type="transmembrane region" description="Helical" evidence="5">
    <location>
        <begin position="135"/>
        <end position="155"/>
    </location>
</feature>
<name>A0A1I4HHD9_9FIRM</name>
<evidence type="ECO:0000313" key="6">
    <source>
        <dbReference type="EMBL" id="SFL41602.1"/>
    </source>
</evidence>
<evidence type="ECO:0000256" key="2">
    <source>
        <dbReference type="ARBA" id="ARBA00022692"/>
    </source>
</evidence>
<dbReference type="STRING" id="29563.SAMN02983006_01093"/>
<evidence type="ECO:0000313" key="7">
    <source>
        <dbReference type="Proteomes" id="UP000199006"/>
    </source>
</evidence>